<feature type="compositionally biased region" description="Basic and acidic residues" evidence="5">
    <location>
        <begin position="121"/>
        <end position="138"/>
    </location>
</feature>
<protein>
    <recommendedName>
        <fullName evidence="6">DEK-C domain-containing protein</fullName>
    </recommendedName>
</protein>
<keyword evidence="3" id="KW-0238">DNA-binding</keyword>
<sequence>MRTEVEEEEMIPESTSSEAVGEKPVAAEPEKEEDAEAEADEEKEEDAEAEAEEEEEDAEAEAEEEEEDAEAEAEEEEEEEGEQEVAPTIDAKNTAKEPTASPTGRGRRERKSIETFVPGESAKEKEAYPDGKGQKLKDIPNVAANFKSVTWSDPHLRMLHTLAIGGHGKKKELKSNLLEFSGIVYPEGKDEEEERQKMKERMYKLKMPDLKSVMDLADIDRSKISDKEDHCKRLLEWLEKPEACGKNKRKEGAASKKRKSSTGSKGMSAKKSPSTAKKAKKTPEKQTKTSAAKSPSKAKKTSDKIDLNIPGIDVDKLREKVKSVVETSNREELTVKGVRKILEDWLDADLTEHKDAIRSIVMDAM</sequence>
<evidence type="ECO:0000256" key="5">
    <source>
        <dbReference type="SAM" id="MobiDB-lite"/>
    </source>
</evidence>
<evidence type="ECO:0000256" key="3">
    <source>
        <dbReference type="ARBA" id="ARBA00023125"/>
    </source>
</evidence>
<comment type="subcellular location">
    <subcellularLocation>
        <location evidence="1">Nucleus</location>
    </subcellularLocation>
</comment>
<evidence type="ECO:0000313" key="8">
    <source>
        <dbReference type="Proteomes" id="UP001530315"/>
    </source>
</evidence>
<dbReference type="Proteomes" id="UP001530315">
    <property type="component" value="Unassembled WGS sequence"/>
</dbReference>
<evidence type="ECO:0000259" key="6">
    <source>
        <dbReference type="PROSITE" id="PS51998"/>
    </source>
</evidence>
<evidence type="ECO:0000256" key="2">
    <source>
        <dbReference type="ARBA" id="ARBA00022853"/>
    </source>
</evidence>
<dbReference type="SUPFAM" id="SSF109715">
    <property type="entry name" value="DEK C-terminal domain"/>
    <property type="match status" value="1"/>
</dbReference>
<keyword evidence="2" id="KW-0156">Chromatin regulator</keyword>
<feature type="region of interest" description="Disordered" evidence="5">
    <location>
        <begin position="242"/>
        <end position="304"/>
    </location>
</feature>
<dbReference type="GO" id="GO:0006325">
    <property type="term" value="P:chromatin organization"/>
    <property type="evidence" value="ECO:0007669"/>
    <property type="project" value="UniProtKB-KW"/>
</dbReference>
<organism evidence="7 8">
    <name type="scientific">Stephanodiscus triporus</name>
    <dbReference type="NCBI Taxonomy" id="2934178"/>
    <lineage>
        <taxon>Eukaryota</taxon>
        <taxon>Sar</taxon>
        <taxon>Stramenopiles</taxon>
        <taxon>Ochrophyta</taxon>
        <taxon>Bacillariophyta</taxon>
        <taxon>Coscinodiscophyceae</taxon>
        <taxon>Thalassiosirophycidae</taxon>
        <taxon>Stephanodiscales</taxon>
        <taxon>Stephanodiscaceae</taxon>
        <taxon>Stephanodiscus</taxon>
    </lineage>
</organism>
<evidence type="ECO:0000256" key="4">
    <source>
        <dbReference type="ARBA" id="ARBA00023242"/>
    </source>
</evidence>
<dbReference type="Pfam" id="PF08766">
    <property type="entry name" value="DEK_C"/>
    <property type="match status" value="1"/>
</dbReference>
<evidence type="ECO:0000256" key="1">
    <source>
        <dbReference type="ARBA" id="ARBA00004123"/>
    </source>
</evidence>
<evidence type="ECO:0000313" key="7">
    <source>
        <dbReference type="EMBL" id="KAL3800111.1"/>
    </source>
</evidence>
<feature type="compositionally biased region" description="Acidic residues" evidence="5">
    <location>
        <begin position="30"/>
        <end position="83"/>
    </location>
</feature>
<dbReference type="InterPro" id="IPR014876">
    <property type="entry name" value="DEK_C"/>
</dbReference>
<gene>
    <name evidence="7" type="ORF">ACHAW5_002792</name>
</gene>
<dbReference type="AlphaFoldDB" id="A0ABD3QKT5"/>
<dbReference type="EMBL" id="JALLAZ020000226">
    <property type="protein sequence ID" value="KAL3800111.1"/>
    <property type="molecule type" value="Genomic_DNA"/>
</dbReference>
<dbReference type="GO" id="GO:0003677">
    <property type="term" value="F:DNA binding"/>
    <property type="evidence" value="ECO:0007669"/>
    <property type="project" value="UniProtKB-KW"/>
</dbReference>
<accession>A0ABD3QKT5</accession>
<dbReference type="PROSITE" id="PS51998">
    <property type="entry name" value="DEK_C"/>
    <property type="match status" value="1"/>
</dbReference>
<keyword evidence="4" id="KW-0539">Nucleus</keyword>
<feature type="compositionally biased region" description="Basic and acidic residues" evidence="5">
    <location>
        <begin position="242"/>
        <end position="254"/>
    </location>
</feature>
<dbReference type="InterPro" id="IPR044198">
    <property type="entry name" value="DEK"/>
</dbReference>
<dbReference type="GO" id="GO:0005634">
    <property type="term" value="C:nucleus"/>
    <property type="evidence" value="ECO:0007669"/>
    <property type="project" value="UniProtKB-SubCell"/>
</dbReference>
<proteinExistence type="predicted"/>
<feature type="region of interest" description="Disordered" evidence="5">
    <location>
        <begin position="1"/>
        <end position="139"/>
    </location>
</feature>
<feature type="domain" description="DEK-C" evidence="6">
    <location>
        <begin position="311"/>
        <end position="365"/>
    </location>
</feature>
<reference evidence="7 8" key="1">
    <citation type="submission" date="2024-10" db="EMBL/GenBank/DDBJ databases">
        <title>Updated reference genomes for cyclostephanoid diatoms.</title>
        <authorList>
            <person name="Roberts W.R."/>
            <person name="Alverson A.J."/>
        </authorList>
    </citation>
    <scope>NUCLEOTIDE SEQUENCE [LARGE SCALE GENOMIC DNA]</scope>
    <source>
        <strain evidence="7 8">AJA276-08</strain>
    </source>
</reference>
<dbReference type="PANTHER" id="PTHR13468:SF1">
    <property type="entry name" value="PROTEIN DEK"/>
    <property type="match status" value="1"/>
</dbReference>
<dbReference type="Gene3D" id="1.10.10.60">
    <property type="entry name" value="Homeodomain-like"/>
    <property type="match status" value="1"/>
</dbReference>
<comment type="caution">
    <text evidence="7">The sequence shown here is derived from an EMBL/GenBank/DDBJ whole genome shotgun (WGS) entry which is preliminary data.</text>
</comment>
<dbReference type="PANTHER" id="PTHR13468">
    <property type="entry name" value="DEK PROTEIN"/>
    <property type="match status" value="1"/>
</dbReference>
<keyword evidence="8" id="KW-1185">Reference proteome</keyword>
<feature type="compositionally biased region" description="Low complexity" evidence="5">
    <location>
        <begin position="261"/>
        <end position="276"/>
    </location>
</feature>
<name>A0ABD3QKT5_9STRA</name>
<feature type="compositionally biased region" description="Acidic residues" evidence="5">
    <location>
        <begin position="1"/>
        <end position="11"/>
    </location>
</feature>